<accession>A0A316M2Z7</accession>
<name>A0A316M2Z7_9CLOT</name>
<reference evidence="1 2" key="1">
    <citation type="submission" date="2018-03" db="EMBL/GenBank/DDBJ databases">
        <title>The uncultured portion of the human microbiome is neutrally assembled.</title>
        <authorList>
            <person name="Jeraldo P."/>
            <person name="Boardman L."/>
            <person name="White B.A."/>
            <person name="Nelson H."/>
            <person name="Goldenfeld N."/>
            <person name="Chia N."/>
        </authorList>
    </citation>
    <scope>NUCLEOTIDE SEQUENCE [LARGE SCALE GENOMIC DNA]</scope>
    <source>
        <strain evidence="1">CIM:MAG 903</strain>
    </source>
</reference>
<proteinExistence type="predicted"/>
<comment type="caution">
    <text evidence="1">The sequence shown here is derived from an EMBL/GenBank/DDBJ whole genome shotgun (WGS) entry which is preliminary data.</text>
</comment>
<evidence type="ECO:0008006" key="3">
    <source>
        <dbReference type="Google" id="ProtNLM"/>
    </source>
</evidence>
<protein>
    <recommendedName>
        <fullName evidence="3">Restriction endonuclease type IV Mrr domain-containing protein</fullName>
    </recommendedName>
</protein>
<dbReference type="Proteomes" id="UP000246114">
    <property type="component" value="Unassembled WGS sequence"/>
</dbReference>
<organism evidence="1 2">
    <name type="scientific">Clostridium cadaveris</name>
    <dbReference type="NCBI Taxonomy" id="1529"/>
    <lineage>
        <taxon>Bacteria</taxon>
        <taxon>Bacillati</taxon>
        <taxon>Bacillota</taxon>
        <taxon>Clostridia</taxon>
        <taxon>Eubacteriales</taxon>
        <taxon>Clostridiaceae</taxon>
        <taxon>Clostridium</taxon>
    </lineage>
</organism>
<evidence type="ECO:0000313" key="2">
    <source>
        <dbReference type="Proteomes" id="UP000246114"/>
    </source>
</evidence>
<gene>
    <name evidence="1" type="ORF">DBY38_10590</name>
</gene>
<dbReference type="AlphaFoldDB" id="A0A316M2Z7"/>
<sequence>MSKNIYSEFQEYRAVFAKLAKDDPDFLKKEIFEIRGENLVKYNKLYEDVKASYKNNSKGKKLENLTRFLMIQSKMYEVISNLRDNSNEIDLLVKLNDLGIAEKDILPDFLKENETMILECKNYNKRISVTWLGKFYNLLKMRDLKLGIIFSYLEFGGTGEWDSAKGLAKKIYLKDKIIILNFYNEDFENIKDGKKNILSLLNEKYENLVFMTDIDKHRSKHPAEDAVV</sequence>
<evidence type="ECO:0000313" key="1">
    <source>
        <dbReference type="EMBL" id="PWL52574.1"/>
    </source>
</evidence>
<dbReference type="EMBL" id="QAMZ01000048">
    <property type="protein sequence ID" value="PWL52574.1"/>
    <property type="molecule type" value="Genomic_DNA"/>
</dbReference>